<reference evidence="2 3" key="1">
    <citation type="submission" date="2019-04" db="EMBL/GenBank/DDBJ databases">
        <title>Azoarcus rhizosphaerae sp. nov. isolated from rhizosphere of Ficus religiosa.</title>
        <authorList>
            <person name="Lin S.-Y."/>
            <person name="Hameed A."/>
            <person name="Hsu Y.-H."/>
            <person name="Young C.-C."/>
        </authorList>
    </citation>
    <scope>NUCLEOTIDE SEQUENCE [LARGE SCALE GENOMIC DNA]</scope>
    <source>
        <strain evidence="2 3">CC-YHH848</strain>
    </source>
</reference>
<comment type="caution">
    <text evidence="2">The sequence shown here is derived from an EMBL/GenBank/DDBJ whole genome shotgun (WGS) entry which is preliminary data.</text>
</comment>
<accession>A0A4S4A7H7</accession>
<dbReference type="InterPro" id="IPR007345">
    <property type="entry name" value="Polysacch_pyruvyl_Trfase"/>
</dbReference>
<keyword evidence="2" id="KW-0808">Transferase</keyword>
<dbReference type="OrthoDB" id="1425928at2"/>
<dbReference type="Proteomes" id="UP000307956">
    <property type="component" value="Unassembled WGS sequence"/>
</dbReference>
<evidence type="ECO:0000313" key="3">
    <source>
        <dbReference type="Proteomes" id="UP000307956"/>
    </source>
</evidence>
<evidence type="ECO:0000259" key="1">
    <source>
        <dbReference type="Pfam" id="PF04230"/>
    </source>
</evidence>
<proteinExistence type="predicted"/>
<sequence length="369" mass="38314">MTCPLILFGAFDRHNFGDLLLARCAMARHPGRTVVAAGLAARDLRRWGGQRVRALADVAAEYRDQPADFLHVGGEILTTTAWEAAVMLQPPATAARLIAACRSDPAAGRAWAAQWLGCDEGLPYVRAARSLPAAWRVGFEAVGGVGLAALPAELRAEACEALRQAAFFSVRDGVTRAVLARAGLDAPLAPDPAADCARLLAAPIARRGVGGEPARIAAALPRRLAVQLAAAWGDDGTLARVAASVAATARALRAGVVLFRAGLAPWHDDLAVLQRLAAHIGARDAALPVALFRSAHVFDICALLAGAAGHVGTSLHGSIVAHSFGVPALCLVEEVGAKAAACLDTWHPAPRAWLARAELPADGWVLLPG</sequence>
<dbReference type="GO" id="GO:0016740">
    <property type="term" value="F:transferase activity"/>
    <property type="evidence" value="ECO:0007669"/>
    <property type="project" value="UniProtKB-KW"/>
</dbReference>
<feature type="domain" description="Polysaccharide pyruvyl transferase" evidence="1">
    <location>
        <begin position="150"/>
        <end position="331"/>
    </location>
</feature>
<dbReference type="AlphaFoldDB" id="A0A4S4A7H7"/>
<dbReference type="EMBL" id="SSOD01000030">
    <property type="protein sequence ID" value="THF54670.1"/>
    <property type="molecule type" value="Genomic_DNA"/>
</dbReference>
<organism evidence="2 3">
    <name type="scientific">Pseudothauera rhizosphaerae</name>
    <dbReference type="NCBI Taxonomy" id="2565932"/>
    <lineage>
        <taxon>Bacteria</taxon>
        <taxon>Pseudomonadati</taxon>
        <taxon>Pseudomonadota</taxon>
        <taxon>Betaproteobacteria</taxon>
        <taxon>Rhodocyclales</taxon>
        <taxon>Zoogloeaceae</taxon>
        <taxon>Pseudothauera</taxon>
    </lineage>
</organism>
<dbReference type="Pfam" id="PF04230">
    <property type="entry name" value="PS_pyruv_trans"/>
    <property type="match status" value="1"/>
</dbReference>
<dbReference type="RefSeq" id="WP_136387087.1">
    <property type="nucleotide sequence ID" value="NZ_SSOD01000030.1"/>
</dbReference>
<evidence type="ECO:0000313" key="2">
    <source>
        <dbReference type="EMBL" id="THF54670.1"/>
    </source>
</evidence>
<name>A0A4S4A7H7_9RHOO</name>
<keyword evidence="3" id="KW-1185">Reference proteome</keyword>
<gene>
    <name evidence="2" type="ORF">E6O51_21510</name>
</gene>
<protein>
    <submittedName>
        <fullName evidence="2">Polysaccharide pyruvyl transferase family protein</fullName>
    </submittedName>
</protein>